<evidence type="ECO:0000256" key="3">
    <source>
        <dbReference type="ARBA" id="ARBA00022989"/>
    </source>
</evidence>
<feature type="transmembrane region" description="Helical" evidence="6">
    <location>
        <begin position="169"/>
        <end position="191"/>
    </location>
</feature>
<dbReference type="PROSITE" id="PS50850">
    <property type="entry name" value="MFS"/>
    <property type="match status" value="1"/>
</dbReference>
<evidence type="ECO:0000259" key="7">
    <source>
        <dbReference type="PROSITE" id="PS50850"/>
    </source>
</evidence>
<evidence type="ECO:0000256" key="4">
    <source>
        <dbReference type="ARBA" id="ARBA00023136"/>
    </source>
</evidence>
<dbReference type="GO" id="GO:0022857">
    <property type="term" value="F:transmembrane transporter activity"/>
    <property type="evidence" value="ECO:0007669"/>
    <property type="project" value="InterPro"/>
</dbReference>
<evidence type="ECO:0000313" key="9">
    <source>
        <dbReference type="Proteomes" id="UP000813824"/>
    </source>
</evidence>
<dbReference type="Gene3D" id="1.20.1720.10">
    <property type="entry name" value="Multidrug resistance protein D"/>
    <property type="match status" value="1"/>
</dbReference>
<feature type="transmembrane region" description="Helical" evidence="6">
    <location>
        <begin position="400"/>
        <end position="421"/>
    </location>
</feature>
<dbReference type="PANTHER" id="PTHR23502">
    <property type="entry name" value="MAJOR FACILITATOR SUPERFAMILY"/>
    <property type="match status" value="1"/>
</dbReference>
<evidence type="ECO:0000313" key="8">
    <source>
        <dbReference type="EMBL" id="KAH8100389.1"/>
    </source>
</evidence>
<dbReference type="Pfam" id="PF07690">
    <property type="entry name" value="MFS_1"/>
    <property type="match status" value="1"/>
</dbReference>
<reference evidence="8" key="1">
    <citation type="journal article" date="2021" name="New Phytol.">
        <title>Evolutionary innovations through gain and loss of genes in the ectomycorrhizal Boletales.</title>
        <authorList>
            <person name="Wu G."/>
            <person name="Miyauchi S."/>
            <person name="Morin E."/>
            <person name="Kuo A."/>
            <person name="Drula E."/>
            <person name="Varga T."/>
            <person name="Kohler A."/>
            <person name="Feng B."/>
            <person name="Cao Y."/>
            <person name="Lipzen A."/>
            <person name="Daum C."/>
            <person name="Hundley H."/>
            <person name="Pangilinan J."/>
            <person name="Johnson J."/>
            <person name="Barry K."/>
            <person name="LaButti K."/>
            <person name="Ng V."/>
            <person name="Ahrendt S."/>
            <person name="Min B."/>
            <person name="Choi I.G."/>
            <person name="Park H."/>
            <person name="Plett J.M."/>
            <person name="Magnuson J."/>
            <person name="Spatafora J.W."/>
            <person name="Nagy L.G."/>
            <person name="Henrissat B."/>
            <person name="Grigoriev I.V."/>
            <person name="Yang Z.L."/>
            <person name="Xu J."/>
            <person name="Martin F.M."/>
        </authorList>
    </citation>
    <scope>NUCLEOTIDE SEQUENCE</scope>
    <source>
        <strain evidence="8">KKN 215</strain>
    </source>
</reference>
<feature type="transmembrane region" description="Helical" evidence="6">
    <location>
        <begin position="259"/>
        <end position="283"/>
    </location>
</feature>
<feature type="domain" description="Major facilitator superfamily (MFS) profile" evidence="7">
    <location>
        <begin position="41"/>
        <end position="441"/>
    </location>
</feature>
<gene>
    <name evidence="8" type="ORF">BXZ70DRAFT_1024325</name>
</gene>
<dbReference type="InterPro" id="IPR011701">
    <property type="entry name" value="MFS"/>
</dbReference>
<keyword evidence="3 6" id="KW-1133">Transmembrane helix</keyword>
<name>A0A8K0UP65_9AGAR</name>
<evidence type="ECO:0000256" key="5">
    <source>
        <dbReference type="SAM" id="MobiDB-lite"/>
    </source>
</evidence>
<keyword evidence="9" id="KW-1185">Reference proteome</keyword>
<evidence type="ECO:0000256" key="1">
    <source>
        <dbReference type="ARBA" id="ARBA00004141"/>
    </source>
</evidence>
<dbReference type="EMBL" id="JAEVFJ010000016">
    <property type="protein sequence ID" value="KAH8100389.1"/>
    <property type="molecule type" value="Genomic_DNA"/>
</dbReference>
<feature type="transmembrane region" description="Helical" evidence="6">
    <location>
        <begin position="75"/>
        <end position="98"/>
    </location>
</feature>
<dbReference type="Proteomes" id="UP000813824">
    <property type="component" value="Unassembled WGS sequence"/>
</dbReference>
<dbReference type="SUPFAM" id="SSF103473">
    <property type="entry name" value="MFS general substrate transporter"/>
    <property type="match status" value="1"/>
</dbReference>
<organism evidence="8 9">
    <name type="scientific">Cristinia sonorae</name>
    <dbReference type="NCBI Taxonomy" id="1940300"/>
    <lineage>
        <taxon>Eukaryota</taxon>
        <taxon>Fungi</taxon>
        <taxon>Dikarya</taxon>
        <taxon>Basidiomycota</taxon>
        <taxon>Agaricomycotina</taxon>
        <taxon>Agaricomycetes</taxon>
        <taxon>Agaricomycetidae</taxon>
        <taxon>Agaricales</taxon>
        <taxon>Pleurotineae</taxon>
        <taxon>Stephanosporaceae</taxon>
        <taxon>Cristinia</taxon>
    </lineage>
</organism>
<proteinExistence type="predicted"/>
<feature type="transmembrane region" description="Helical" evidence="6">
    <location>
        <begin position="104"/>
        <end position="124"/>
    </location>
</feature>
<comment type="subcellular location">
    <subcellularLocation>
        <location evidence="1">Membrane</location>
        <topology evidence="1">Multi-pass membrane protein</topology>
    </subcellularLocation>
</comment>
<keyword evidence="2 6" id="KW-0812">Transmembrane</keyword>
<accession>A0A8K0UP65</accession>
<feature type="region of interest" description="Disordered" evidence="5">
    <location>
        <begin position="1"/>
        <end position="32"/>
    </location>
</feature>
<feature type="transmembrane region" description="Helical" evidence="6">
    <location>
        <begin position="136"/>
        <end position="157"/>
    </location>
</feature>
<protein>
    <submittedName>
        <fullName evidence="8">MFS general substrate transporter</fullName>
    </submittedName>
</protein>
<dbReference type="AlphaFoldDB" id="A0A8K0UP65"/>
<dbReference type="GO" id="GO:0005886">
    <property type="term" value="C:plasma membrane"/>
    <property type="evidence" value="ECO:0007669"/>
    <property type="project" value="TreeGrafter"/>
</dbReference>
<feature type="compositionally biased region" description="Polar residues" evidence="5">
    <location>
        <begin position="16"/>
        <end position="26"/>
    </location>
</feature>
<dbReference type="InterPro" id="IPR036259">
    <property type="entry name" value="MFS_trans_sf"/>
</dbReference>
<dbReference type="OrthoDB" id="3066029at2759"/>
<feature type="transmembrane region" description="Helical" evidence="6">
    <location>
        <begin position="223"/>
        <end position="247"/>
    </location>
</feature>
<dbReference type="InterPro" id="IPR020846">
    <property type="entry name" value="MFS_dom"/>
</dbReference>
<keyword evidence="4 6" id="KW-0472">Membrane</keyword>
<dbReference type="Gene3D" id="1.20.1250.20">
    <property type="entry name" value="MFS general substrate transporter like domains"/>
    <property type="match status" value="1"/>
</dbReference>
<sequence>MASEHTPLLQHDGPTDETSPRQSTQGEDPYDRFQPSQKRAIVLSVAFAALIPFFVSGSFITTIPQIARELETTGAVVSLAVSASVFSSCIGSLVWAVYSGYYGRRSIFVVSSVIFCLGSLGVTLSRSIQELIAFRIVQALGCSSAFSNGAGVLGDLYRLEERGTAMGVFYGGVLLGPAIAPVIGGLVAELYSWRTMQGGLKAQTTGLVILNPFKSLTLVRSPVILCIVVAGITNLTADFFLVFPVAYTIAKKYNITGEAAIGALLIPAGLGSMLGAPIVGRISDRIVAQRRKSRGGIWVPEDRLRGLQLSGLVLIPSSVLIAGYTTTYVDGSLGLAINLFCLFINGFGADSVFTTLSAYVVDILHDRSAEITAASMAYRGTVVSLAVAGLLPSIDTIGLMATYTITAAASLLGYSLIWAVIQYGDRMRAYVDIGFSTADAT</sequence>
<feature type="transmembrane region" description="Helical" evidence="6">
    <location>
        <begin position="40"/>
        <end position="63"/>
    </location>
</feature>
<dbReference type="PANTHER" id="PTHR23502:SF64">
    <property type="entry name" value="TRANSPORTER, PUTATIVE (AFU_ORTHOLOGUE AFUA_3G11760)-RELATED"/>
    <property type="match status" value="1"/>
</dbReference>
<feature type="transmembrane region" description="Helical" evidence="6">
    <location>
        <begin position="336"/>
        <end position="364"/>
    </location>
</feature>
<comment type="caution">
    <text evidence="8">The sequence shown here is derived from an EMBL/GenBank/DDBJ whole genome shotgun (WGS) entry which is preliminary data.</text>
</comment>
<evidence type="ECO:0000256" key="6">
    <source>
        <dbReference type="SAM" id="Phobius"/>
    </source>
</evidence>
<evidence type="ECO:0000256" key="2">
    <source>
        <dbReference type="ARBA" id="ARBA00022692"/>
    </source>
</evidence>